<reference evidence="5" key="1">
    <citation type="submission" date="2016-09" db="EMBL/GenBank/DDBJ databases">
        <authorList>
            <person name="Greninger A.L."/>
            <person name="Jerome K.R."/>
            <person name="Mcnair B."/>
            <person name="Wallis C."/>
            <person name="Fang F."/>
        </authorList>
    </citation>
    <scope>NUCLEOTIDE SEQUENCE [LARGE SCALE GENOMIC DNA]</scope>
    <source>
        <strain evidence="5">M6</strain>
    </source>
</reference>
<evidence type="ECO:0000256" key="1">
    <source>
        <dbReference type="ARBA" id="ARBA00009716"/>
    </source>
</evidence>
<dbReference type="PANTHER" id="PTHR43819:SF1">
    <property type="entry name" value="ARCHAEAL-TYPE GLUTAMATE SYNTHASE [NADPH]"/>
    <property type="match status" value="1"/>
</dbReference>
<sequence>MSKTVRKLAAAAASTVAAVAARDLFQRKHALLRNYPLVGHARYLIEAIGPELRQYVVAANDEERPFTRDQRRWVYASAKNENNYFGFGTDNDIEHTTGYPVIKHRTFGRAAPQSAPGVPHDGPVPSAKVLGAARGRAKAFRPSSIVNISAMSFGSLSGNAVEALNRGSAMADCLHNTGEGGISRYHRHGGELIFQIGTAYFGCRDEQGRFSLDKLKNVVAGAPVRALEIKLSQGAKPSLGGLLPAPKVSAEIAAARGVPEGRDCVSPSRHAEFSDADSLLDWVEMLAAETGLPVGIKAAVGDLEFWYELTHLMQTTGRGVDFVTIDGGEGGTGAAPLIFTDTVSLPFQLGFAQVYRIFAERGLHEDVTFIGGGKLGLPDNAVVAFALGCDMVNVARETMLAVGCIQAQKCHTDTCPTGVATQNAWLARGLVPELKAERVANYINTLRRDLVKVAEACGVEHPGLIGTDSIDILDGRTGSAPLHEVYGYVPGMGLPSPSDQLAIISLMTKQQPQGVSAPRSREAVG</sequence>
<name>A0A1E3RI34_MYCFV</name>
<comment type="caution">
    <text evidence="4">The sequence shown here is derived from an EMBL/GenBank/DDBJ whole genome shotgun (WGS) entry which is preliminary data.</text>
</comment>
<organism evidence="4 5">
    <name type="scientific">Mycolicibacterium flavescens</name>
    <name type="common">Mycobacterium flavescens</name>
    <dbReference type="NCBI Taxonomy" id="1776"/>
    <lineage>
        <taxon>Bacteria</taxon>
        <taxon>Bacillati</taxon>
        <taxon>Actinomycetota</taxon>
        <taxon>Actinomycetes</taxon>
        <taxon>Mycobacteriales</taxon>
        <taxon>Mycobacteriaceae</taxon>
        <taxon>Mycolicibacterium</taxon>
    </lineage>
</organism>
<dbReference type="EMBL" id="MIHA01000009">
    <property type="protein sequence ID" value="ODQ89536.1"/>
    <property type="molecule type" value="Genomic_DNA"/>
</dbReference>
<dbReference type="CDD" id="cd02808">
    <property type="entry name" value="GltS_FMN"/>
    <property type="match status" value="1"/>
</dbReference>
<dbReference type="Pfam" id="PF01645">
    <property type="entry name" value="Glu_synthase"/>
    <property type="match status" value="1"/>
</dbReference>
<dbReference type="InterPro" id="IPR024188">
    <property type="entry name" value="GltB"/>
</dbReference>
<proteinExistence type="inferred from homology"/>
<dbReference type="Proteomes" id="UP000094053">
    <property type="component" value="Unassembled WGS sequence"/>
</dbReference>
<dbReference type="GO" id="GO:0015930">
    <property type="term" value="F:glutamate synthase activity"/>
    <property type="evidence" value="ECO:0007669"/>
    <property type="project" value="InterPro"/>
</dbReference>
<comment type="similarity">
    <text evidence="1 2">Belongs to the glutamate synthase family.</text>
</comment>
<keyword evidence="5" id="KW-1185">Reference proteome</keyword>
<evidence type="ECO:0000259" key="3">
    <source>
        <dbReference type="Pfam" id="PF01645"/>
    </source>
</evidence>
<dbReference type="AlphaFoldDB" id="A0A1E3RI34"/>
<accession>A0A1E3RI34</accession>
<evidence type="ECO:0000313" key="4">
    <source>
        <dbReference type="EMBL" id="ODQ89536.1"/>
    </source>
</evidence>
<dbReference type="Gene3D" id="3.20.20.70">
    <property type="entry name" value="Aldolase class I"/>
    <property type="match status" value="1"/>
</dbReference>
<dbReference type="PIRSF" id="PIRSF006429">
    <property type="entry name" value="GOGAT_lg_2"/>
    <property type="match status" value="1"/>
</dbReference>
<dbReference type="SUPFAM" id="SSF51395">
    <property type="entry name" value="FMN-linked oxidoreductases"/>
    <property type="match status" value="1"/>
</dbReference>
<gene>
    <name evidence="4" type="ORF">BHQ18_14040</name>
</gene>
<feature type="domain" description="Glutamate synthase" evidence="3">
    <location>
        <begin position="144"/>
        <end position="459"/>
    </location>
</feature>
<dbReference type="RefSeq" id="WP_069414230.1">
    <property type="nucleotide sequence ID" value="NZ_JACKUL010000026.1"/>
</dbReference>
<dbReference type="InterPro" id="IPR013785">
    <property type="entry name" value="Aldolase_TIM"/>
</dbReference>
<dbReference type="PANTHER" id="PTHR43819">
    <property type="entry name" value="ARCHAEAL-TYPE GLUTAMATE SYNTHASE [NADPH]"/>
    <property type="match status" value="1"/>
</dbReference>
<evidence type="ECO:0000256" key="2">
    <source>
        <dbReference type="PIRNR" id="PIRNR006429"/>
    </source>
</evidence>
<protein>
    <submittedName>
        <fullName evidence="4">Glutamate synthase</fullName>
    </submittedName>
</protein>
<dbReference type="OrthoDB" id="9758182at2"/>
<dbReference type="InterPro" id="IPR002932">
    <property type="entry name" value="Glu_synthdom"/>
</dbReference>
<dbReference type="GO" id="GO:0006537">
    <property type="term" value="P:glutamate biosynthetic process"/>
    <property type="evidence" value="ECO:0007669"/>
    <property type="project" value="InterPro"/>
</dbReference>
<evidence type="ECO:0000313" key="5">
    <source>
        <dbReference type="Proteomes" id="UP000094053"/>
    </source>
</evidence>
<dbReference type="STRING" id="1776.BHQ18_14040"/>